<dbReference type="EMBL" id="SMMG02000002">
    <property type="protein sequence ID" value="KAA3485148.1"/>
    <property type="molecule type" value="Genomic_DNA"/>
</dbReference>
<protein>
    <submittedName>
        <fullName evidence="1">Integrase</fullName>
    </submittedName>
</protein>
<sequence length="110" mass="13108">MLMIIIAGQPGITSYRRLHNQFFHKSIFQFIFKTQSFNKRKWLELLKDYDMIIDCHLGEANIVVDALSWIYQFSLKVMNTFLNMKHDGSILAELRTKPVFLQRINELQKK</sequence>
<dbReference type="OrthoDB" id="661860at2759"/>
<name>A0A5B6WUR3_9ROSI</name>
<accession>A0A5B6WUR3</accession>
<dbReference type="Proteomes" id="UP000325315">
    <property type="component" value="Unassembled WGS sequence"/>
</dbReference>
<evidence type="ECO:0000313" key="1">
    <source>
        <dbReference type="EMBL" id="KAA3485148.1"/>
    </source>
</evidence>
<gene>
    <name evidence="1" type="ORF">EPI10_007170</name>
</gene>
<proteinExistence type="predicted"/>
<comment type="caution">
    <text evidence="1">The sequence shown here is derived from an EMBL/GenBank/DDBJ whole genome shotgun (WGS) entry which is preliminary data.</text>
</comment>
<keyword evidence="2" id="KW-1185">Reference proteome</keyword>
<evidence type="ECO:0000313" key="2">
    <source>
        <dbReference type="Proteomes" id="UP000325315"/>
    </source>
</evidence>
<reference evidence="2" key="1">
    <citation type="journal article" date="2019" name="Plant Biotechnol. J.">
        <title>Genome sequencing of the Australian wild diploid species Gossypium australe highlights disease resistance and delayed gland morphogenesis.</title>
        <authorList>
            <person name="Cai Y."/>
            <person name="Cai X."/>
            <person name="Wang Q."/>
            <person name="Wang P."/>
            <person name="Zhang Y."/>
            <person name="Cai C."/>
            <person name="Xu Y."/>
            <person name="Wang K."/>
            <person name="Zhou Z."/>
            <person name="Wang C."/>
            <person name="Geng S."/>
            <person name="Li B."/>
            <person name="Dong Q."/>
            <person name="Hou Y."/>
            <person name="Wang H."/>
            <person name="Ai P."/>
            <person name="Liu Z."/>
            <person name="Yi F."/>
            <person name="Sun M."/>
            <person name="An G."/>
            <person name="Cheng J."/>
            <person name="Zhang Y."/>
            <person name="Shi Q."/>
            <person name="Xie Y."/>
            <person name="Shi X."/>
            <person name="Chang Y."/>
            <person name="Huang F."/>
            <person name="Chen Y."/>
            <person name="Hong S."/>
            <person name="Mi L."/>
            <person name="Sun Q."/>
            <person name="Zhang L."/>
            <person name="Zhou B."/>
            <person name="Peng R."/>
            <person name="Zhang X."/>
            <person name="Liu F."/>
        </authorList>
    </citation>
    <scope>NUCLEOTIDE SEQUENCE [LARGE SCALE GENOMIC DNA]</scope>
    <source>
        <strain evidence="2">cv. PA1801</strain>
    </source>
</reference>
<organism evidence="1 2">
    <name type="scientific">Gossypium australe</name>
    <dbReference type="NCBI Taxonomy" id="47621"/>
    <lineage>
        <taxon>Eukaryota</taxon>
        <taxon>Viridiplantae</taxon>
        <taxon>Streptophyta</taxon>
        <taxon>Embryophyta</taxon>
        <taxon>Tracheophyta</taxon>
        <taxon>Spermatophyta</taxon>
        <taxon>Magnoliopsida</taxon>
        <taxon>eudicotyledons</taxon>
        <taxon>Gunneridae</taxon>
        <taxon>Pentapetalae</taxon>
        <taxon>rosids</taxon>
        <taxon>malvids</taxon>
        <taxon>Malvales</taxon>
        <taxon>Malvaceae</taxon>
        <taxon>Malvoideae</taxon>
        <taxon>Gossypium</taxon>
    </lineage>
</organism>
<dbReference type="AlphaFoldDB" id="A0A5B6WUR3"/>